<reference evidence="2 3" key="1">
    <citation type="submission" date="2019-06" db="EMBL/GenBank/DDBJ databases">
        <title>Flavibacter putida gen. nov., sp. nov., a novel marine bacterium of the family Flavobacteriaceae isolated from coastal seawater.</title>
        <authorList>
            <person name="Feng X."/>
        </authorList>
    </citation>
    <scope>NUCLEOTIDE SEQUENCE [LARGE SCALE GENOMIC DNA]</scope>
    <source>
        <strain evidence="2 3">PLHSN227</strain>
    </source>
</reference>
<proteinExistence type="predicted"/>
<dbReference type="GO" id="GO:0005524">
    <property type="term" value="F:ATP binding"/>
    <property type="evidence" value="ECO:0007669"/>
    <property type="project" value="UniProtKB-KW"/>
</dbReference>
<comment type="caution">
    <text evidence="2">The sequence shown here is derived from an EMBL/GenBank/DDBJ whole genome shotgun (WGS) entry which is preliminary data.</text>
</comment>
<dbReference type="AlphaFoldDB" id="A0A507ZTV1"/>
<accession>A0A507ZTV1</accession>
<evidence type="ECO:0000313" key="3">
    <source>
        <dbReference type="Proteomes" id="UP000317169"/>
    </source>
</evidence>
<dbReference type="RefSeq" id="WP_141421615.1">
    <property type="nucleotide sequence ID" value="NZ_VIAR01000005.1"/>
</dbReference>
<feature type="domain" description="NadR/Ttd14 AAA" evidence="1">
    <location>
        <begin position="5"/>
        <end position="169"/>
    </location>
</feature>
<dbReference type="InterPro" id="IPR027417">
    <property type="entry name" value="P-loop_NTPase"/>
</dbReference>
<evidence type="ECO:0000313" key="2">
    <source>
        <dbReference type="EMBL" id="TQD39168.1"/>
    </source>
</evidence>
<keyword evidence="3" id="KW-1185">Reference proteome</keyword>
<dbReference type="Proteomes" id="UP000317169">
    <property type="component" value="Unassembled WGS sequence"/>
</dbReference>
<dbReference type="Pfam" id="PF13521">
    <property type="entry name" value="AAA_28"/>
    <property type="match status" value="1"/>
</dbReference>
<protein>
    <submittedName>
        <fullName evidence="2">ATP-binding protein</fullName>
    </submittedName>
</protein>
<name>A0A507ZTV1_9FLAO</name>
<evidence type="ECO:0000259" key="1">
    <source>
        <dbReference type="Pfam" id="PF13521"/>
    </source>
</evidence>
<dbReference type="OrthoDB" id="5638848at2"/>
<keyword evidence="2" id="KW-0067">ATP-binding</keyword>
<organism evidence="2 3">
    <name type="scientific">Haloflavibacter putidus</name>
    <dbReference type="NCBI Taxonomy" id="2576776"/>
    <lineage>
        <taxon>Bacteria</taxon>
        <taxon>Pseudomonadati</taxon>
        <taxon>Bacteroidota</taxon>
        <taxon>Flavobacteriia</taxon>
        <taxon>Flavobacteriales</taxon>
        <taxon>Flavobacteriaceae</taxon>
        <taxon>Haloflavibacter</taxon>
    </lineage>
</organism>
<dbReference type="Gene3D" id="3.40.50.300">
    <property type="entry name" value="P-loop containing nucleotide triphosphate hydrolases"/>
    <property type="match status" value="1"/>
</dbReference>
<dbReference type="EMBL" id="VIAR01000005">
    <property type="protein sequence ID" value="TQD39168.1"/>
    <property type="molecule type" value="Genomic_DNA"/>
</dbReference>
<dbReference type="SUPFAM" id="SSF52540">
    <property type="entry name" value="P-loop containing nucleoside triphosphate hydrolases"/>
    <property type="match status" value="1"/>
</dbReference>
<gene>
    <name evidence="2" type="ORF">FKR84_06760</name>
</gene>
<dbReference type="InterPro" id="IPR038727">
    <property type="entry name" value="NadR/Ttd14_AAA_dom"/>
</dbReference>
<keyword evidence="2" id="KW-0547">Nucleotide-binding</keyword>
<sequence>MQTEKILIIGGPGTGKSTALSYLKAKGYLCFPEISREVTKEAQRKGVKQLFLDKPLLFSEKLLEGRIKQFKEADESNQKFIFIDRGIPDVTAYMDYHQDDYPSFFTEANKEYRYSKVFLFPIWEEIYASDNERYESLEEAKIIQNHLIKTYENLDYKLIKVPKASVEKRVNFILDKLKNS</sequence>